<gene>
    <name evidence="1" type="ORF">JBS370_LOCUS42436</name>
</gene>
<evidence type="ECO:0000313" key="2">
    <source>
        <dbReference type="Proteomes" id="UP000663836"/>
    </source>
</evidence>
<evidence type="ECO:0000313" key="1">
    <source>
        <dbReference type="EMBL" id="CAF4367811.1"/>
    </source>
</evidence>
<organism evidence="1 2">
    <name type="scientific">Rotaria sordida</name>
    <dbReference type="NCBI Taxonomy" id="392033"/>
    <lineage>
        <taxon>Eukaryota</taxon>
        <taxon>Metazoa</taxon>
        <taxon>Spiralia</taxon>
        <taxon>Gnathifera</taxon>
        <taxon>Rotifera</taxon>
        <taxon>Eurotatoria</taxon>
        <taxon>Bdelloidea</taxon>
        <taxon>Philodinida</taxon>
        <taxon>Philodinidae</taxon>
        <taxon>Rotaria</taxon>
    </lineage>
</organism>
<dbReference type="EMBL" id="CAJOBD010056218">
    <property type="protein sequence ID" value="CAF4367811.1"/>
    <property type="molecule type" value="Genomic_DNA"/>
</dbReference>
<proteinExistence type="predicted"/>
<name>A0A820M3Q5_9BILA</name>
<accession>A0A820M3Q5</accession>
<reference evidence="1" key="1">
    <citation type="submission" date="2021-02" db="EMBL/GenBank/DDBJ databases">
        <authorList>
            <person name="Nowell W R."/>
        </authorList>
    </citation>
    <scope>NUCLEOTIDE SEQUENCE</scope>
</reference>
<protein>
    <submittedName>
        <fullName evidence="1">Uncharacterized protein</fullName>
    </submittedName>
</protein>
<dbReference type="AlphaFoldDB" id="A0A820M3Q5"/>
<dbReference type="Proteomes" id="UP000663836">
    <property type="component" value="Unassembled WGS sequence"/>
</dbReference>
<feature type="non-terminal residue" evidence="1">
    <location>
        <position position="1"/>
    </location>
</feature>
<sequence>NKTNTTTPININLNLKPRCLCSTALVKCLSPCSI</sequence>
<comment type="caution">
    <text evidence="1">The sequence shown here is derived from an EMBL/GenBank/DDBJ whole genome shotgun (WGS) entry which is preliminary data.</text>
</comment>